<evidence type="ECO:0000256" key="4">
    <source>
        <dbReference type="SAM" id="MobiDB-lite"/>
    </source>
</evidence>
<dbReference type="InterPro" id="IPR001452">
    <property type="entry name" value="SH3_domain"/>
</dbReference>
<feature type="coiled-coil region" evidence="3">
    <location>
        <begin position="176"/>
        <end position="210"/>
    </location>
</feature>
<protein>
    <recommendedName>
        <fullName evidence="5">SH3 domain-containing protein</fullName>
    </recommendedName>
</protein>
<keyword evidence="1 2" id="KW-0728">SH3 domain</keyword>
<dbReference type="PROSITE" id="PS50002">
    <property type="entry name" value="SH3"/>
    <property type="match status" value="1"/>
</dbReference>
<gene>
    <name evidence="6" type="ORF">Tco025E_06127</name>
</gene>
<dbReference type="CDD" id="cd00174">
    <property type="entry name" value="SH3"/>
    <property type="match status" value="1"/>
</dbReference>
<dbReference type="Pfam" id="PF07653">
    <property type="entry name" value="SH3_2"/>
    <property type="match status" value="1"/>
</dbReference>
<reference evidence="6 7" key="1">
    <citation type="journal article" date="2018" name="BMC Genomics">
        <title>Genomic comparison of Trypanosoma conorhini and Trypanosoma rangeli to Trypanosoma cruzi strains of high and low virulence.</title>
        <authorList>
            <person name="Bradwell K.R."/>
            <person name="Koparde V.N."/>
            <person name="Matveyev A.V."/>
            <person name="Serrano M.G."/>
            <person name="Alves J.M."/>
            <person name="Parikh H."/>
            <person name="Huang B."/>
            <person name="Lee V."/>
            <person name="Espinosa-Alvarez O."/>
            <person name="Ortiz P.A."/>
            <person name="Costa-Martins A.G."/>
            <person name="Teixeira M.M."/>
            <person name="Buck G.A."/>
        </authorList>
    </citation>
    <scope>NUCLEOTIDE SEQUENCE [LARGE SCALE GENOMIC DNA]</scope>
    <source>
        <strain evidence="6 7">025E</strain>
    </source>
</reference>
<evidence type="ECO:0000256" key="1">
    <source>
        <dbReference type="ARBA" id="ARBA00022443"/>
    </source>
</evidence>
<name>A0A3S5ISV3_9TRYP</name>
<comment type="caution">
    <text evidence="6">The sequence shown here is derived from an EMBL/GenBank/DDBJ whole genome shotgun (WGS) entry which is preliminary data.</text>
</comment>
<dbReference type="Proteomes" id="UP000284403">
    <property type="component" value="Unassembled WGS sequence"/>
</dbReference>
<dbReference type="SUPFAM" id="SSF50044">
    <property type="entry name" value="SH3-domain"/>
    <property type="match status" value="1"/>
</dbReference>
<dbReference type="GeneID" id="40319738"/>
<sequence length="416" mass="47424">MHFPFPDSFTTSTTEDEEQRKMRVFQASHDYVNTGRYYLPLAKDDLVLILEEHPSGWWTAQNVNGAKGLVPSTFLKEFLICPPLEVLLHEHSIMLAAQSFSVDLSLHAPAPLNPGEELQQWKTNCEMTTLTELERGVGDLLLQRETARRGLLESLEALVGDTREALKEEGTWDTDAASLSLELGALRQRMDTLEAQEKQARVELGFLRDNVRKSRCQAPVKLLRLVGEFLGNTVGTTAQVALYLEALHGKLEIYHEDVRMTEAKLSLLSKSAHELGRMCREEKNLLSYRIGLRDAKVRAMLGFWSERAEAAKEAYLQTKLQSHLSEALRREEEDRLRQLVVEGRAKYMEAEDEFRHWREKTQTTKRLLEAKGTVDPLNQAIKRLTDEAQVWRNKLLSTGEAAQQPTKGVEEEKRST</sequence>
<feature type="domain" description="SH3" evidence="5">
    <location>
        <begin position="20"/>
        <end position="80"/>
    </location>
</feature>
<evidence type="ECO:0000313" key="7">
    <source>
        <dbReference type="Proteomes" id="UP000284403"/>
    </source>
</evidence>
<evidence type="ECO:0000256" key="2">
    <source>
        <dbReference type="PROSITE-ProRule" id="PRU00192"/>
    </source>
</evidence>
<dbReference type="OrthoDB" id="10255964at2759"/>
<evidence type="ECO:0000313" key="6">
    <source>
        <dbReference type="EMBL" id="RNF13576.1"/>
    </source>
</evidence>
<evidence type="ECO:0000256" key="3">
    <source>
        <dbReference type="SAM" id="Coils"/>
    </source>
</evidence>
<dbReference type="RefSeq" id="XP_029226862.1">
    <property type="nucleotide sequence ID" value="XM_029373016.1"/>
</dbReference>
<dbReference type="EMBL" id="MKKU01000399">
    <property type="protein sequence ID" value="RNF13576.1"/>
    <property type="molecule type" value="Genomic_DNA"/>
</dbReference>
<accession>A0A3S5ISV3</accession>
<feature type="region of interest" description="Disordered" evidence="4">
    <location>
        <begin position="396"/>
        <end position="416"/>
    </location>
</feature>
<proteinExistence type="predicted"/>
<keyword evidence="3" id="KW-0175">Coiled coil</keyword>
<evidence type="ECO:0000259" key="5">
    <source>
        <dbReference type="PROSITE" id="PS50002"/>
    </source>
</evidence>
<dbReference type="Gene3D" id="2.30.30.40">
    <property type="entry name" value="SH3 Domains"/>
    <property type="match status" value="1"/>
</dbReference>
<organism evidence="6 7">
    <name type="scientific">Trypanosoma conorhini</name>
    <dbReference type="NCBI Taxonomy" id="83891"/>
    <lineage>
        <taxon>Eukaryota</taxon>
        <taxon>Discoba</taxon>
        <taxon>Euglenozoa</taxon>
        <taxon>Kinetoplastea</taxon>
        <taxon>Metakinetoplastina</taxon>
        <taxon>Trypanosomatida</taxon>
        <taxon>Trypanosomatidae</taxon>
        <taxon>Trypanosoma</taxon>
    </lineage>
</organism>
<dbReference type="InterPro" id="IPR036028">
    <property type="entry name" value="SH3-like_dom_sf"/>
</dbReference>
<dbReference type="AlphaFoldDB" id="A0A3S5ISV3"/>
<keyword evidence="7" id="KW-1185">Reference proteome</keyword>
<dbReference type="SMART" id="SM00326">
    <property type="entry name" value="SH3"/>
    <property type="match status" value="1"/>
</dbReference>